<evidence type="ECO:0000256" key="5">
    <source>
        <dbReference type="ARBA" id="ARBA00024484"/>
    </source>
</evidence>
<dbReference type="CDD" id="cd05907">
    <property type="entry name" value="VL_LC_FACS_like"/>
    <property type="match status" value="1"/>
</dbReference>
<evidence type="ECO:0000256" key="3">
    <source>
        <dbReference type="ARBA" id="ARBA00022832"/>
    </source>
</evidence>
<dbReference type="Proteomes" id="UP000774570">
    <property type="component" value="Unassembled WGS sequence"/>
</dbReference>
<evidence type="ECO:0000313" key="8">
    <source>
        <dbReference type="EMBL" id="MBW8480867.1"/>
    </source>
</evidence>
<dbReference type="PANTHER" id="PTHR43272">
    <property type="entry name" value="LONG-CHAIN-FATTY-ACID--COA LIGASE"/>
    <property type="match status" value="1"/>
</dbReference>
<reference evidence="8 9" key="1">
    <citation type="submission" date="2021-07" db="EMBL/GenBank/DDBJ databases">
        <title>Actinomadura sp. PM05-2 isolated from lichen.</title>
        <authorList>
            <person name="Somphong A."/>
            <person name="Phongsopitanun W."/>
            <person name="Tanasupawat S."/>
            <person name="Peongsungnone V."/>
        </authorList>
    </citation>
    <scope>NUCLEOTIDE SEQUENCE [LARGE SCALE GENOMIC DNA]</scope>
    <source>
        <strain evidence="8 9">PM05-2</strain>
    </source>
</reference>
<dbReference type="PROSITE" id="PS00455">
    <property type="entry name" value="AMP_BINDING"/>
    <property type="match status" value="1"/>
</dbReference>
<keyword evidence="3" id="KW-0276">Fatty acid metabolism</keyword>
<feature type="domain" description="AMP-dependent synthetase/ligase" evidence="7">
    <location>
        <begin position="25"/>
        <end position="417"/>
    </location>
</feature>
<evidence type="ECO:0000256" key="1">
    <source>
        <dbReference type="ARBA" id="ARBA00006432"/>
    </source>
</evidence>
<dbReference type="Pfam" id="PF00501">
    <property type="entry name" value="AMP-binding"/>
    <property type="match status" value="1"/>
</dbReference>
<dbReference type="SUPFAM" id="SSF56801">
    <property type="entry name" value="Acetyl-CoA synthetase-like"/>
    <property type="match status" value="1"/>
</dbReference>
<dbReference type="Gene3D" id="3.40.50.12780">
    <property type="entry name" value="N-terminal domain of ligase-like"/>
    <property type="match status" value="1"/>
</dbReference>
<dbReference type="PANTHER" id="PTHR43272:SF32">
    <property type="entry name" value="AMP-DEPENDENT SYNTHETASE_LIGASE DOMAIN-CONTAINING PROTEIN"/>
    <property type="match status" value="1"/>
</dbReference>
<organism evidence="8 9">
    <name type="scientific">Actinomadura parmotrematis</name>
    <dbReference type="NCBI Taxonomy" id="2864039"/>
    <lineage>
        <taxon>Bacteria</taxon>
        <taxon>Bacillati</taxon>
        <taxon>Actinomycetota</taxon>
        <taxon>Actinomycetes</taxon>
        <taxon>Streptosporangiales</taxon>
        <taxon>Thermomonosporaceae</taxon>
        <taxon>Actinomadura</taxon>
    </lineage>
</organism>
<dbReference type="Gene3D" id="3.30.300.30">
    <property type="match status" value="1"/>
</dbReference>
<accession>A0ABS7FMR0</accession>
<dbReference type="InterPro" id="IPR045851">
    <property type="entry name" value="AMP-bd_C_sf"/>
</dbReference>
<dbReference type="RefSeq" id="WP_220162173.1">
    <property type="nucleotide sequence ID" value="NZ_JAIBOA010000001.1"/>
</dbReference>
<proteinExistence type="inferred from homology"/>
<evidence type="ECO:0000256" key="2">
    <source>
        <dbReference type="ARBA" id="ARBA00022598"/>
    </source>
</evidence>
<evidence type="ECO:0000259" key="7">
    <source>
        <dbReference type="Pfam" id="PF00501"/>
    </source>
</evidence>
<dbReference type="EMBL" id="JAIBOA010000001">
    <property type="protein sequence ID" value="MBW8480867.1"/>
    <property type="molecule type" value="Genomic_DNA"/>
</dbReference>
<comment type="caution">
    <text evidence="8">The sequence shown here is derived from an EMBL/GenBank/DDBJ whole genome shotgun (WGS) entry which is preliminary data.</text>
</comment>
<comment type="catalytic activity">
    <reaction evidence="5">
        <text>a long-chain fatty acid + ATP + CoA = a long-chain fatty acyl-CoA + AMP + diphosphate</text>
        <dbReference type="Rhea" id="RHEA:15421"/>
        <dbReference type="ChEBI" id="CHEBI:30616"/>
        <dbReference type="ChEBI" id="CHEBI:33019"/>
        <dbReference type="ChEBI" id="CHEBI:57287"/>
        <dbReference type="ChEBI" id="CHEBI:57560"/>
        <dbReference type="ChEBI" id="CHEBI:83139"/>
        <dbReference type="ChEBI" id="CHEBI:456215"/>
        <dbReference type="EC" id="6.2.1.3"/>
    </reaction>
    <physiologicalReaction direction="left-to-right" evidence="5">
        <dbReference type="Rhea" id="RHEA:15422"/>
    </physiologicalReaction>
</comment>
<dbReference type="Pfam" id="PF23562">
    <property type="entry name" value="AMP-binding_C_3"/>
    <property type="match status" value="1"/>
</dbReference>
<name>A0ABS7FMR0_9ACTN</name>
<keyword evidence="4" id="KW-0443">Lipid metabolism</keyword>
<sequence length="589" mass="61945">MREFRAPIEAEVPDSANLTDALYGRAAERPGRIALRRRSGRAWAAVTIGEFAAEVTAVARGLVAAGIEPGDRVALMSRTRYEWAVADYAIWAAGGVTVPIYETSSPSQVAWILEDSGASAVIAESPGAVPEGYRVWPVDGAGGLAALAASGADVPDAVMAGRRRSRVASDTATIVYTSGTTGRPKGCELTHANFIGTARNVVLHGVPEIAGPGASTLLFLPLAHVFARLVQVACIECGMVLAHGDVPRLQEDLSTFRPTFLLAVPRVFEKVHNGAAQRADDDGKGRIFALAAGTAVAYSRSLDAGGPSLALRARHRVFDALVYRRLRAALGGRLRYAMSGGAGLNERLGHFFRGIGVQIIEGYGLTETTAPILGNRFADNRMGTVGRVFPGMAVRTAGDGASGEVQVRGVSVFPSYWRNEAATAGAFDGGWFRTGDVGSLDAAGRLTVTGRSKDILVTAGGKNVAPGPLEDLLRVHPLVSQPVVVGDGRPYVAALITLDAEALDAWKARHGKDAAATAAGLRDDPDLRAELDAAVAEANASVSRAEQIKRYRVLDGDFTEGAGHLTPSLKVRRHAVIKDFAAEIDALYS</sequence>
<evidence type="ECO:0000256" key="4">
    <source>
        <dbReference type="ARBA" id="ARBA00023098"/>
    </source>
</evidence>
<keyword evidence="2" id="KW-0436">Ligase</keyword>
<evidence type="ECO:0000313" key="9">
    <source>
        <dbReference type="Proteomes" id="UP000774570"/>
    </source>
</evidence>
<gene>
    <name evidence="8" type="ORF">K1Y72_00705</name>
</gene>
<evidence type="ECO:0000256" key="6">
    <source>
        <dbReference type="ARBA" id="ARBA00032875"/>
    </source>
</evidence>
<dbReference type="InterPro" id="IPR020845">
    <property type="entry name" value="AMP-binding_CS"/>
</dbReference>
<keyword evidence="9" id="KW-1185">Reference proteome</keyword>
<protein>
    <recommendedName>
        <fullName evidence="6">Acyl-CoA synthetase</fullName>
    </recommendedName>
</protein>
<comment type="similarity">
    <text evidence="1">Belongs to the ATP-dependent AMP-binding enzyme family.</text>
</comment>
<dbReference type="InterPro" id="IPR000873">
    <property type="entry name" value="AMP-dep_synth/lig_dom"/>
</dbReference>
<dbReference type="InterPro" id="IPR042099">
    <property type="entry name" value="ANL_N_sf"/>
</dbReference>